<dbReference type="Gene3D" id="3.90.1150.30">
    <property type="match status" value="1"/>
</dbReference>
<reference evidence="1 2" key="1">
    <citation type="submission" date="2020-08" db="EMBL/GenBank/DDBJ databases">
        <title>Genomic Encyclopedia of Type Strains, Phase III (KMG-III): the genomes of soil and plant-associated and newly described type strains.</title>
        <authorList>
            <person name="Whitman W."/>
        </authorList>
    </citation>
    <scope>NUCLEOTIDE SEQUENCE [LARGE SCALE GENOMIC DNA]</scope>
    <source>
        <strain evidence="1 2">CECT 8577</strain>
    </source>
</reference>
<dbReference type="InterPro" id="IPR038056">
    <property type="entry name" value="YjbR-like_sf"/>
</dbReference>
<sequence>MTPERLRTACLAFTGAGEEFPFDEHLSVFKVGGKMFALSALGRRPLSVNLKCDPELALQLRASYPAVTPGWHMNKRHWNTVVLDDGSLPEQLILDLVEDSYDLVVAKLPRETRERLGWKALAEENVRRGPSGPGGRS</sequence>
<dbReference type="InterPro" id="IPR058532">
    <property type="entry name" value="YjbR/MT2646/Rv2570-like"/>
</dbReference>
<evidence type="ECO:0000313" key="2">
    <source>
        <dbReference type="Proteomes" id="UP000550714"/>
    </source>
</evidence>
<comment type="caution">
    <text evidence="1">The sequence shown here is derived from an EMBL/GenBank/DDBJ whole genome shotgun (WGS) entry which is preliminary data.</text>
</comment>
<dbReference type="GO" id="GO:0003677">
    <property type="term" value="F:DNA binding"/>
    <property type="evidence" value="ECO:0007669"/>
    <property type="project" value="UniProtKB-KW"/>
</dbReference>
<dbReference type="Pfam" id="PF04237">
    <property type="entry name" value="YjbR"/>
    <property type="match status" value="1"/>
</dbReference>
<gene>
    <name evidence="1" type="ORF">FHS23_002027</name>
</gene>
<dbReference type="EMBL" id="JACHWU010000002">
    <property type="protein sequence ID" value="MBB3051004.1"/>
    <property type="molecule type" value="Genomic_DNA"/>
</dbReference>
<organism evidence="1 2">
    <name type="scientific">Prauserella isguenensis</name>
    <dbReference type="NCBI Taxonomy" id="1470180"/>
    <lineage>
        <taxon>Bacteria</taxon>
        <taxon>Bacillati</taxon>
        <taxon>Actinomycetota</taxon>
        <taxon>Actinomycetes</taxon>
        <taxon>Pseudonocardiales</taxon>
        <taxon>Pseudonocardiaceae</taxon>
        <taxon>Prauserella</taxon>
    </lineage>
</organism>
<dbReference type="AlphaFoldDB" id="A0A839S134"/>
<accession>A0A839S134</accession>
<dbReference type="Proteomes" id="UP000550714">
    <property type="component" value="Unassembled WGS sequence"/>
</dbReference>
<keyword evidence="1" id="KW-0238">DNA-binding</keyword>
<proteinExistence type="predicted"/>
<dbReference type="SUPFAM" id="SSF142906">
    <property type="entry name" value="YjbR-like"/>
    <property type="match status" value="1"/>
</dbReference>
<keyword evidence="2" id="KW-1185">Reference proteome</keyword>
<name>A0A839S134_9PSEU</name>
<dbReference type="PANTHER" id="PTHR35145:SF1">
    <property type="entry name" value="CYTOPLASMIC PROTEIN"/>
    <property type="match status" value="1"/>
</dbReference>
<dbReference type="InterPro" id="IPR007351">
    <property type="entry name" value="YjbR"/>
</dbReference>
<dbReference type="RefSeq" id="WP_183652116.1">
    <property type="nucleotide sequence ID" value="NZ_JACHWU010000002.1"/>
</dbReference>
<protein>
    <submittedName>
        <fullName evidence="1">Putative DNA-binding protein (MmcQ/YjbR family)</fullName>
    </submittedName>
</protein>
<evidence type="ECO:0000313" key="1">
    <source>
        <dbReference type="EMBL" id="MBB3051004.1"/>
    </source>
</evidence>
<dbReference type="PANTHER" id="PTHR35145">
    <property type="entry name" value="CYTOPLASMIC PROTEIN-RELATED"/>
    <property type="match status" value="1"/>
</dbReference>